<evidence type="ECO:0000313" key="3">
    <source>
        <dbReference type="Proteomes" id="UP000603904"/>
    </source>
</evidence>
<proteinExistence type="predicted"/>
<reference evidence="2 3" key="1">
    <citation type="submission" date="2021-01" db="EMBL/GenBank/DDBJ databases">
        <title>Whole genome shotgun sequence of Microbispora corallina NBRC 16416.</title>
        <authorList>
            <person name="Komaki H."/>
            <person name="Tamura T."/>
        </authorList>
    </citation>
    <scope>NUCLEOTIDE SEQUENCE [LARGE SCALE GENOMIC DNA]</scope>
    <source>
        <strain evidence="2 3">NBRC 16416</strain>
    </source>
</reference>
<protein>
    <submittedName>
        <fullName evidence="2">Uncharacterized protein</fullName>
    </submittedName>
</protein>
<organism evidence="2 3">
    <name type="scientific">Microbispora corallina</name>
    <dbReference type="NCBI Taxonomy" id="83302"/>
    <lineage>
        <taxon>Bacteria</taxon>
        <taxon>Bacillati</taxon>
        <taxon>Actinomycetota</taxon>
        <taxon>Actinomycetes</taxon>
        <taxon>Streptosporangiales</taxon>
        <taxon>Streptosporangiaceae</taxon>
        <taxon>Microbispora</taxon>
    </lineage>
</organism>
<dbReference type="EMBL" id="BOOC01000063">
    <property type="protein sequence ID" value="GIH44578.1"/>
    <property type="molecule type" value="Genomic_DNA"/>
</dbReference>
<feature type="region of interest" description="Disordered" evidence="1">
    <location>
        <begin position="34"/>
        <end position="96"/>
    </location>
</feature>
<evidence type="ECO:0000256" key="1">
    <source>
        <dbReference type="SAM" id="MobiDB-lite"/>
    </source>
</evidence>
<dbReference type="Proteomes" id="UP000603904">
    <property type="component" value="Unassembled WGS sequence"/>
</dbReference>
<comment type="caution">
    <text evidence="2">The sequence shown here is derived from an EMBL/GenBank/DDBJ whole genome shotgun (WGS) entry which is preliminary data.</text>
</comment>
<keyword evidence="3" id="KW-1185">Reference proteome</keyword>
<name>A0ABQ4GBY2_9ACTN</name>
<sequence>MPAWATAGALAATVLIGGVAGLYPAIRAARLSPTEALAPDPRHPPPATPRPRPASRHPRRPSLAVLSRRPPAGSPVDSHVVDRATVGESRAARMAG</sequence>
<evidence type="ECO:0000313" key="2">
    <source>
        <dbReference type="EMBL" id="GIH44578.1"/>
    </source>
</evidence>
<gene>
    <name evidence="2" type="ORF">Mco01_75780</name>
</gene>
<accession>A0ABQ4GBY2</accession>